<proteinExistence type="inferred from homology"/>
<gene>
    <name evidence="5" type="primary">recX</name>
    <name evidence="8" type="ORF">CVU76_01595</name>
</gene>
<comment type="caution">
    <text evidence="8">The sequence shown here is derived from an EMBL/GenBank/DDBJ whole genome shotgun (WGS) entry which is preliminary data.</text>
</comment>
<evidence type="ECO:0000256" key="4">
    <source>
        <dbReference type="ARBA" id="ARBA00022490"/>
    </source>
</evidence>
<sequence>MLITKLEYQKRDPNRVNLYLEGKFFCGISLDTLAKEALYEGLNIEEEVLDRIVKEELKARFLSRALEYISKSPKTEFQIKKYLKELKFKKKNIWYKEGIEIDWESMIDSIVLKLKELKYIDDENFARMFVQSRMRIKPRGKNVMISELISKGVSKDTAQMVCDEEVEDEYELLKKTFRKKYKGKKLDTKDSKMVGFLYRKGFSWDLIEKLSNDDTEE</sequence>
<dbReference type="PANTHER" id="PTHR33602:SF1">
    <property type="entry name" value="REGULATORY PROTEIN RECX FAMILY PROTEIN"/>
    <property type="match status" value="1"/>
</dbReference>
<comment type="function">
    <text evidence="5">Modulates RecA activity.</text>
</comment>
<comment type="similarity">
    <text evidence="2 5">Belongs to the RecX family.</text>
</comment>
<evidence type="ECO:0000256" key="3">
    <source>
        <dbReference type="ARBA" id="ARBA00018111"/>
    </source>
</evidence>
<evidence type="ECO:0000256" key="5">
    <source>
        <dbReference type="HAMAP-Rule" id="MF_01114"/>
    </source>
</evidence>
<dbReference type="HAMAP" id="MF_01114">
    <property type="entry name" value="RecX"/>
    <property type="match status" value="1"/>
</dbReference>
<name>A0A2N2F3C7_9BACT</name>
<comment type="subcellular location">
    <subcellularLocation>
        <location evidence="1 5">Cytoplasm</location>
    </subcellularLocation>
</comment>
<keyword evidence="4 5" id="KW-0963">Cytoplasm</keyword>
<accession>A0A2N2F3C7</accession>
<organism evidence="8 9">
    <name type="scientific">Candidatus Dojkabacteria bacterium HGW-Dojkabacteria-1</name>
    <dbReference type="NCBI Taxonomy" id="2013761"/>
    <lineage>
        <taxon>Bacteria</taxon>
        <taxon>Candidatus Dojkabacteria</taxon>
    </lineage>
</organism>
<dbReference type="EMBL" id="PHAO01000001">
    <property type="protein sequence ID" value="PKN02710.1"/>
    <property type="molecule type" value="Genomic_DNA"/>
</dbReference>
<evidence type="ECO:0000259" key="7">
    <source>
        <dbReference type="Pfam" id="PF21981"/>
    </source>
</evidence>
<dbReference type="Pfam" id="PF21981">
    <property type="entry name" value="RecX_HTH3"/>
    <property type="match status" value="1"/>
</dbReference>
<evidence type="ECO:0000256" key="2">
    <source>
        <dbReference type="ARBA" id="ARBA00009695"/>
    </source>
</evidence>
<dbReference type="InterPro" id="IPR003783">
    <property type="entry name" value="Regulatory_RecX"/>
</dbReference>
<evidence type="ECO:0000259" key="6">
    <source>
        <dbReference type="Pfam" id="PF02631"/>
    </source>
</evidence>
<dbReference type="Pfam" id="PF02631">
    <property type="entry name" value="RecX_HTH2"/>
    <property type="match status" value="1"/>
</dbReference>
<evidence type="ECO:0000313" key="9">
    <source>
        <dbReference type="Proteomes" id="UP000233417"/>
    </source>
</evidence>
<protein>
    <recommendedName>
        <fullName evidence="3 5">Regulatory protein RecX</fullName>
    </recommendedName>
</protein>
<dbReference type="Proteomes" id="UP000233417">
    <property type="component" value="Unassembled WGS sequence"/>
</dbReference>
<evidence type="ECO:0000256" key="1">
    <source>
        <dbReference type="ARBA" id="ARBA00004496"/>
    </source>
</evidence>
<dbReference type="InterPro" id="IPR053925">
    <property type="entry name" value="RecX_HTH_3rd"/>
</dbReference>
<feature type="domain" description="RecX second three-helical" evidence="6">
    <location>
        <begin position="121"/>
        <end position="159"/>
    </location>
</feature>
<dbReference type="GO" id="GO:0005737">
    <property type="term" value="C:cytoplasm"/>
    <property type="evidence" value="ECO:0007669"/>
    <property type="project" value="UniProtKB-SubCell"/>
</dbReference>
<evidence type="ECO:0000313" key="8">
    <source>
        <dbReference type="EMBL" id="PKN02710.1"/>
    </source>
</evidence>
<feature type="domain" description="RecX third three-helical" evidence="7">
    <location>
        <begin position="167"/>
        <end position="209"/>
    </location>
</feature>
<dbReference type="Gene3D" id="1.10.10.10">
    <property type="entry name" value="Winged helix-like DNA-binding domain superfamily/Winged helix DNA-binding domain"/>
    <property type="match status" value="3"/>
</dbReference>
<dbReference type="AlphaFoldDB" id="A0A2N2F3C7"/>
<dbReference type="GO" id="GO:0006282">
    <property type="term" value="P:regulation of DNA repair"/>
    <property type="evidence" value="ECO:0007669"/>
    <property type="project" value="UniProtKB-UniRule"/>
</dbReference>
<dbReference type="InterPro" id="IPR036388">
    <property type="entry name" value="WH-like_DNA-bd_sf"/>
</dbReference>
<dbReference type="PANTHER" id="PTHR33602">
    <property type="entry name" value="REGULATORY PROTEIN RECX FAMILY PROTEIN"/>
    <property type="match status" value="1"/>
</dbReference>
<dbReference type="InterPro" id="IPR053924">
    <property type="entry name" value="RecX_HTH_2nd"/>
</dbReference>
<reference evidence="8 9" key="1">
    <citation type="journal article" date="2017" name="ISME J.">
        <title>Potential for microbial H2 and metal transformations associated with novel bacteria and archaea in deep terrestrial subsurface sediments.</title>
        <authorList>
            <person name="Hernsdorf A.W."/>
            <person name="Amano Y."/>
            <person name="Miyakawa K."/>
            <person name="Ise K."/>
            <person name="Suzuki Y."/>
            <person name="Anantharaman K."/>
            <person name="Probst A."/>
            <person name="Burstein D."/>
            <person name="Thomas B.C."/>
            <person name="Banfield J.F."/>
        </authorList>
    </citation>
    <scope>NUCLEOTIDE SEQUENCE [LARGE SCALE GENOMIC DNA]</scope>
    <source>
        <strain evidence="8">HGW-Dojkabacteria-1</strain>
    </source>
</reference>